<comment type="similarity">
    <text evidence="1">Belongs to the class-I pyridine nucleotide-disulfide oxidoreductase family.</text>
</comment>
<evidence type="ECO:0000256" key="1">
    <source>
        <dbReference type="ARBA" id="ARBA00007532"/>
    </source>
</evidence>
<feature type="domain" description="Pyridine nucleotide-disulphide oxidoreductase dimerisation" evidence="8">
    <location>
        <begin position="348"/>
        <end position="454"/>
    </location>
</feature>
<evidence type="ECO:0000256" key="2">
    <source>
        <dbReference type="ARBA" id="ARBA00022630"/>
    </source>
</evidence>
<sequence length="461" mass="50056">MTHYDVIIIGAGQAGLPLARKLAKAGKKTCLIEKRFVGGTCINDGCTPTKTMIVSARAAHQPIKAKQLGIETGPVLVDFKAIKARKDKIVEQFRTGSQKSLETIENLTLIFGDAQFSGKKDVLVMKTDGSRETVSAEWIFINTGTSSAVPEISGLSDVGYLTSTSILDLEEIPEHLLIIGGSYIALEFGQMFHRFGSRVTILERSERIMSKEDADISLELRKILENEGLGIITEARAEKFTRDHDGGIKVEILAAGTMQTIACSHVLVAIGRQPQTGTLALDQCGVILDSRGYVQVNERLETNVAGIWALGDVNGGPAFTHISYNDHIIVYENLMNGSKYSTKGRTLPYCMFTDPQLGRVGISEQQAKSSGLNFKVVTLPMANVARGIETGETLGLMKALVDPVTKKILGAAILAEQGGEVISVLQMAIEGGITYDRIRSYVFAHPTYSESLNNLFMKIQD</sequence>
<dbReference type="PANTHER" id="PTHR43014:SF2">
    <property type="entry name" value="MERCURIC REDUCTASE"/>
    <property type="match status" value="1"/>
</dbReference>
<feature type="binding site" evidence="6">
    <location>
        <position position="312"/>
    </location>
    <ligand>
        <name>FAD</name>
        <dbReference type="ChEBI" id="CHEBI:57692"/>
    </ligand>
</feature>
<dbReference type="Pfam" id="PF02852">
    <property type="entry name" value="Pyr_redox_dim"/>
    <property type="match status" value="1"/>
</dbReference>
<feature type="binding site" evidence="6">
    <location>
        <position position="203"/>
    </location>
    <ligand>
        <name>NAD(+)</name>
        <dbReference type="ChEBI" id="CHEBI:57540"/>
    </ligand>
</feature>
<dbReference type="GO" id="GO:0003955">
    <property type="term" value="F:NAD(P)H dehydrogenase (quinone) activity"/>
    <property type="evidence" value="ECO:0007669"/>
    <property type="project" value="TreeGrafter"/>
</dbReference>
<keyword evidence="2" id="KW-0285">Flavoprotein</keyword>
<feature type="disulfide bond" description="Redox-active" evidence="7">
    <location>
        <begin position="41"/>
        <end position="46"/>
    </location>
</feature>
<dbReference type="Pfam" id="PF07992">
    <property type="entry name" value="Pyr_redox_2"/>
    <property type="match status" value="1"/>
</dbReference>
<comment type="caution">
    <text evidence="10">The sequence shown here is derived from an EMBL/GenBank/DDBJ whole genome shotgun (WGS) entry which is preliminary data.</text>
</comment>
<keyword evidence="11" id="KW-1185">Reference proteome</keyword>
<feature type="domain" description="FAD/NAD(P)-binding" evidence="9">
    <location>
        <begin position="4"/>
        <end position="323"/>
    </location>
</feature>
<dbReference type="PRINTS" id="PR00411">
    <property type="entry name" value="PNDRDTASEI"/>
</dbReference>
<feature type="binding site" evidence="6">
    <location>
        <position position="50"/>
    </location>
    <ligand>
        <name>FAD</name>
        <dbReference type="ChEBI" id="CHEBI:57692"/>
    </ligand>
</feature>
<evidence type="ECO:0000313" key="10">
    <source>
        <dbReference type="EMBL" id="RBQ07980.1"/>
    </source>
</evidence>
<organism evidence="10 11">
    <name type="scientific">Pedobacter miscanthi</name>
    <dbReference type="NCBI Taxonomy" id="2259170"/>
    <lineage>
        <taxon>Bacteria</taxon>
        <taxon>Pseudomonadati</taxon>
        <taxon>Bacteroidota</taxon>
        <taxon>Sphingobacteriia</taxon>
        <taxon>Sphingobacteriales</taxon>
        <taxon>Sphingobacteriaceae</taxon>
        <taxon>Pedobacter</taxon>
    </lineage>
</organism>
<dbReference type="Proteomes" id="UP000252081">
    <property type="component" value="Unassembled WGS sequence"/>
</dbReference>
<dbReference type="Gene3D" id="3.30.390.30">
    <property type="match status" value="1"/>
</dbReference>
<keyword evidence="4" id="KW-0560">Oxidoreductase</keyword>
<keyword evidence="6" id="KW-0520">NAD</keyword>
<evidence type="ECO:0000256" key="6">
    <source>
        <dbReference type="PIRSR" id="PIRSR000350-3"/>
    </source>
</evidence>
<keyword evidence="3 6" id="KW-0274">FAD</keyword>
<dbReference type="InterPro" id="IPR023753">
    <property type="entry name" value="FAD/NAD-binding_dom"/>
</dbReference>
<evidence type="ECO:0000256" key="4">
    <source>
        <dbReference type="ARBA" id="ARBA00023002"/>
    </source>
</evidence>
<evidence type="ECO:0000259" key="9">
    <source>
        <dbReference type="Pfam" id="PF07992"/>
    </source>
</evidence>
<dbReference type="RefSeq" id="WP_113948740.1">
    <property type="nucleotide sequence ID" value="NZ_QNQU01000007.1"/>
</dbReference>
<comment type="cofactor">
    <cofactor evidence="6">
        <name>FAD</name>
        <dbReference type="ChEBI" id="CHEBI:57692"/>
    </cofactor>
    <text evidence="6">Binds 1 FAD per subunit.</text>
</comment>
<dbReference type="AlphaFoldDB" id="A0A366L2H0"/>
<name>A0A366L2H0_9SPHI</name>
<evidence type="ECO:0000256" key="7">
    <source>
        <dbReference type="PIRSR" id="PIRSR000350-4"/>
    </source>
</evidence>
<protein>
    <submittedName>
        <fullName evidence="10">FAD-containing oxidoreductase</fullName>
    </submittedName>
</protein>
<dbReference type="FunFam" id="3.30.390.30:FF:000001">
    <property type="entry name" value="Dihydrolipoyl dehydrogenase"/>
    <property type="match status" value="1"/>
</dbReference>
<gene>
    <name evidence="10" type="ORF">DRW42_09685</name>
</gene>
<dbReference type="InterPro" id="IPR016156">
    <property type="entry name" value="FAD/NAD-linked_Rdtase_dimer_sf"/>
</dbReference>
<dbReference type="InterPro" id="IPR004099">
    <property type="entry name" value="Pyr_nucl-diS_OxRdtase_dimer"/>
</dbReference>
<evidence type="ECO:0000259" key="8">
    <source>
        <dbReference type="Pfam" id="PF02852"/>
    </source>
</evidence>
<evidence type="ECO:0000256" key="3">
    <source>
        <dbReference type="ARBA" id="ARBA00022827"/>
    </source>
</evidence>
<dbReference type="SUPFAM" id="SSF55424">
    <property type="entry name" value="FAD/NAD-linked reductases, dimerisation (C-terminal) domain"/>
    <property type="match status" value="1"/>
</dbReference>
<feature type="binding site" evidence="6">
    <location>
        <begin position="180"/>
        <end position="187"/>
    </location>
    <ligand>
        <name>NAD(+)</name>
        <dbReference type="ChEBI" id="CHEBI:57540"/>
    </ligand>
</feature>
<dbReference type="EMBL" id="QNQU01000007">
    <property type="protein sequence ID" value="RBQ07980.1"/>
    <property type="molecule type" value="Genomic_DNA"/>
</dbReference>
<dbReference type="InterPro" id="IPR001100">
    <property type="entry name" value="Pyr_nuc-diS_OxRdtase"/>
</dbReference>
<feature type="active site" description="Proton acceptor" evidence="5">
    <location>
        <position position="445"/>
    </location>
</feature>
<reference evidence="10 11" key="1">
    <citation type="submission" date="2018-07" db="EMBL/GenBank/DDBJ databases">
        <title>A draft genome of a endophytic bacteria, a new species of Pedobacter.</title>
        <authorList>
            <person name="Zhang Z.D."/>
            <person name="Chen Z.J."/>
        </authorList>
    </citation>
    <scope>NUCLEOTIDE SEQUENCE [LARGE SCALE GENOMIC DNA]</scope>
    <source>
        <strain evidence="10 11">RS10</strain>
    </source>
</reference>
<dbReference type="PRINTS" id="PR00368">
    <property type="entry name" value="FADPNR"/>
</dbReference>
<accession>A0A366L2H0</accession>
<dbReference type="InterPro" id="IPR036188">
    <property type="entry name" value="FAD/NAD-bd_sf"/>
</dbReference>
<keyword evidence="6" id="KW-0547">Nucleotide-binding</keyword>
<dbReference type="GO" id="GO:0050660">
    <property type="term" value="F:flavin adenine dinucleotide binding"/>
    <property type="evidence" value="ECO:0007669"/>
    <property type="project" value="TreeGrafter"/>
</dbReference>
<proteinExistence type="inferred from homology"/>
<dbReference type="SUPFAM" id="SSF51905">
    <property type="entry name" value="FAD/NAD(P)-binding domain"/>
    <property type="match status" value="1"/>
</dbReference>
<dbReference type="PANTHER" id="PTHR43014">
    <property type="entry name" value="MERCURIC REDUCTASE"/>
    <property type="match status" value="1"/>
</dbReference>
<dbReference type="PIRSF" id="PIRSF000350">
    <property type="entry name" value="Mercury_reductase_MerA"/>
    <property type="match status" value="1"/>
</dbReference>
<evidence type="ECO:0000256" key="5">
    <source>
        <dbReference type="PIRSR" id="PIRSR000350-2"/>
    </source>
</evidence>
<dbReference type="Gene3D" id="3.50.50.60">
    <property type="entry name" value="FAD/NAD(P)-binding domain"/>
    <property type="match status" value="2"/>
</dbReference>
<feature type="binding site" evidence="6">
    <location>
        <position position="271"/>
    </location>
    <ligand>
        <name>NAD(+)</name>
        <dbReference type="ChEBI" id="CHEBI:57540"/>
    </ligand>
</feature>
<dbReference type="OrthoDB" id="9800167at2"/>
<evidence type="ECO:0000313" key="11">
    <source>
        <dbReference type="Proteomes" id="UP000252081"/>
    </source>
</evidence>